<evidence type="ECO:0000256" key="1">
    <source>
        <dbReference type="ARBA" id="ARBA00005750"/>
    </source>
</evidence>
<dbReference type="EMBL" id="BMIW01000009">
    <property type="protein sequence ID" value="GGF96473.1"/>
    <property type="molecule type" value="Genomic_DNA"/>
</dbReference>
<dbReference type="Pfam" id="PF19567">
    <property type="entry name" value="CpsB_CapC"/>
    <property type="match status" value="1"/>
</dbReference>
<evidence type="ECO:0000256" key="3">
    <source>
        <dbReference type="ARBA" id="ARBA00022912"/>
    </source>
</evidence>
<evidence type="ECO:0000256" key="2">
    <source>
        <dbReference type="ARBA" id="ARBA00022801"/>
    </source>
</evidence>
<evidence type="ECO:0000313" key="7">
    <source>
        <dbReference type="Proteomes" id="UP000608420"/>
    </source>
</evidence>
<dbReference type="PANTHER" id="PTHR39181:SF1">
    <property type="entry name" value="TYROSINE-PROTEIN PHOSPHATASE YWQE"/>
    <property type="match status" value="1"/>
</dbReference>
<dbReference type="InterPro" id="IPR016667">
    <property type="entry name" value="Caps_polysacc_synth_CpsB/CapC"/>
</dbReference>
<dbReference type="InterPro" id="IPR016195">
    <property type="entry name" value="Pol/histidinol_Pase-like"/>
</dbReference>
<evidence type="ECO:0000313" key="6">
    <source>
        <dbReference type="EMBL" id="GGF96473.1"/>
    </source>
</evidence>
<dbReference type="Proteomes" id="UP000608420">
    <property type="component" value="Unassembled WGS sequence"/>
</dbReference>
<keyword evidence="7" id="KW-1185">Reference proteome</keyword>
<keyword evidence="3 5" id="KW-0904">Protein phosphatase</keyword>
<dbReference type="SUPFAM" id="SSF89550">
    <property type="entry name" value="PHP domain-like"/>
    <property type="match status" value="1"/>
</dbReference>
<dbReference type="PANTHER" id="PTHR39181">
    <property type="entry name" value="TYROSINE-PROTEIN PHOSPHATASE YWQE"/>
    <property type="match status" value="1"/>
</dbReference>
<organism evidence="6 7">
    <name type="scientific">Paenibacillus aceti</name>
    <dbReference type="NCBI Taxonomy" id="1820010"/>
    <lineage>
        <taxon>Bacteria</taxon>
        <taxon>Bacillati</taxon>
        <taxon>Bacillota</taxon>
        <taxon>Bacilli</taxon>
        <taxon>Bacillales</taxon>
        <taxon>Paenibacillaceae</taxon>
        <taxon>Paenibacillus</taxon>
    </lineage>
</organism>
<comment type="similarity">
    <text evidence="1 5">Belongs to the metallo-dependent hydrolases superfamily. CpsB/CapC family.</text>
</comment>
<proteinExistence type="inferred from homology"/>
<reference evidence="7" key="1">
    <citation type="journal article" date="2019" name="Int. J. Syst. Evol. Microbiol.">
        <title>The Global Catalogue of Microorganisms (GCM) 10K type strain sequencing project: providing services to taxonomists for standard genome sequencing and annotation.</title>
        <authorList>
            <consortium name="The Broad Institute Genomics Platform"/>
            <consortium name="The Broad Institute Genome Sequencing Center for Infectious Disease"/>
            <person name="Wu L."/>
            <person name="Ma J."/>
        </authorList>
    </citation>
    <scope>NUCLEOTIDE SEQUENCE [LARGE SCALE GENOMIC DNA]</scope>
    <source>
        <strain evidence="7">CGMCC 1.15420</strain>
    </source>
</reference>
<comment type="catalytic activity">
    <reaction evidence="4 5">
        <text>O-phospho-L-tyrosyl-[protein] + H2O = L-tyrosyl-[protein] + phosphate</text>
        <dbReference type="Rhea" id="RHEA:10684"/>
        <dbReference type="Rhea" id="RHEA-COMP:10136"/>
        <dbReference type="Rhea" id="RHEA-COMP:20101"/>
        <dbReference type="ChEBI" id="CHEBI:15377"/>
        <dbReference type="ChEBI" id="CHEBI:43474"/>
        <dbReference type="ChEBI" id="CHEBI:46858"/>
        <dbReference type="ChEBI" id="CHEBI:61978"/>
        <dbReference type="EC" id="3.1.3.48"/>
    </reaction>
</comment>
<accession>A0ABQ1VUI8</accession>
<evidence type="ECO:0000256" key="5">
    <source>
        <dbReference type="PIRNR" id="PIRNR016557"/>
    </source>
</evidence>
<sequence length="260" mass="29219">MIDIHSHILPFIDDGATDWNEAIEMAQQAIADGITKIVATPHHANGRYNNTAPEINKYVVEFNTRIHDLNMNLEVLPGQEVRVYDNLLDDWKNGQLESLNHSKYLLLELPSSSVPSYVEEFIYELSLMGLQVIIAHPERNAEIANDPTILQNMIDNGALGQLTAQSLTGEFGKKLQKLSLDLCHKNLVQLIASDAHDTVRRPFGLSKAYQMIGHKLGSEIEQYFRDNAEKVIMDAPIALLSEDGHKSTRNKLSRLFSVFS</sequence>
<dbReference type="PIRSF" id="PIRSF016557">
    <property type="entry name" value="Caps_synth_CpsB"/>
    <property type="match status" value="1"/>
</dbReference>
<dbReference type="Gene3D" id="3.20.20.140">
    <property type="entry name" value="Metal-dependent hydrolases"/>
    <property type="match status" value="1"/>
</dbReference>
<protein>
    <recommendedName>
        <fullName evidence="5">Tyrosine-protein phosphatase</fullName>
        <ecNumber evidence="5">3.1.3.48</ecNumber>
    </recommendedName>
</protein>
<comment type="caution">
    <text evidence="6">The sequence shown here is derived from an EMBL/GenBank/DDBJ whole genome shotgun (WGS) entry which is preliminary data.</text>
</comment>
<dbReference type="RefSeq" id="WP_120463747.1">
    <property type="nucleotide sequence ID" value="NZ_BMIW01000009.1"/>
</dbReference>
<gene>
    <name evidence="6" type="primary">epsC</name>
    <name evidence="6" type="ORF">GCM10010913_17640</name>
</gene>
<dbReference type="EC" id="3.1.3.48" evidence="5"/>
<name>A0ABQ1VUI8_9BACL</name>
<evidence type="ECO:0000256" key="4">
    <source>
        <dbReference type="ARBA" id="ARBA00051722"/>
    </source>
</evidence>
<keyword evidence="2 5" id="KW-0378">Hydrolase</keyword>